<dbReference type="RefSeq" id="XP_060281749.1">
    <property type="nucleotide sequence ID" value="XM_060422132.1"/>
</dbReference>
<feature type="compositionally biased region" description="Basic and acidic residues" evidence="1">
    <location>
        <begin position="178"/>
        <end position="187"/>
    </location>
</feature>
<accession>A0AAJ0FEF7</accession>
<feature type="compositionally biased region" description="Polar residues" evidence="1">
    <location>
        <begin position="65"/>
        <end position="87"/>
    </location>
</feature>
<proteinExistence type="predicted"/>
<sequence length="307" mass="33107">MLRLQPTTISVTMAEVKDAEVRLRYQASHSSGDGLTFPTPETHSFDLPLRLTSEILATPIGEETSYLSSTSSNDEVLPSSPFQLGTRSQEEESSNSHCLATPQHASSRQPNAERSSAHQPPTPGTRLLAMTPRRFPRSSDTGRPAFGSPNTAPAPPERSTSIATPHRAVPVSIGRSRRLGDPEHADATEGESQVSLSSTGTIPVNAVFTNSTPQAPQHQQSSDQETRATPHSPSGAAGTRDAEPTTPSTVVRVPRLRVYNDWLPQAAQPETPENLPEARHQSRLQGSYTAPARRVCPRPAPTSPTRR</sequence>
<feature type="compositionally biased region" description="Polar residues" evidence="1">
    <location>
        <begin position="190"/>
        <end position="232"/>
    </location>
</feature>
<feature type="compositionally biased region" description="Pro residues" evidence="1">
    <location>
        <begin position="298"/>
        <end position="307"/>
    </location>
</feature>
<feature type="region of interest" description="Disordered" evidence="1">
    <location>
        <begin position="65"/>
        <end position="307"/>
    </location>
</feature>
<evidence type="ECO:0000256" key="1">
    <source>
        <dbReference type="SAM" id="MobiDB-lite"/>
    </source>
</evidence>
<feature type="compositionally biased region" description="Polar residues" evidence="1">
    <location>
        <begin position="95"/>
        <end position="119"/>
    </location>
</feature>
<dbReference type="EMBL" id="MU839015">
    <property type="protein sequence ID" value="KAK1765536.1"/>
    <property type="molecule type" value="Genomic_DNA"/>
</dbReference>
<dbReference type="Proteomes" id="UP001244011">
    <property type="component" value="Unassembled WGS sequence"/>
</dbReference>
<comment type="caution">
    <text evidence="2">The sequence shown here is derived from an EMBL/GenBank/DDBJ whole genome shotgun (WGS) entry which is preliminary data.</text>
</comment>
<dbReference type="AlphaFoldDB" id="A0AAJ0FEF7"/>
<evidence type="ECO:0000313" key="3">
    <source>
        <dbReference type="Proteomes" id="UP001244011"/>
    </source>
</evidence>
<keyword evidence="3" id="KW-1185">Reference proteome</keyword>
<reference evidence="2" key="1">
    <citation type="submission" date="2023-06" db="EMBL/GenBank/DDBJ databases">
        <title>Genome-scale phylogeny and comparative genomics of the fungal order Sordariales.</title>
        <authorList>
            <consortium name="Lawrence Berkeley National Laboratory"/>
            <person name="Hensen N."/>
            <person name="Bonometti L."/>
            <person name="Westerberg I."/>
            <person name="Brannstrom I.O."/>
            <person name="Guillou S."/>
            <person name="Cros-Aarteil S."/>
            <person name="Calhoun S."/>
            <person name="Haridas S."/>
            <person name="Kuo A."/>
            <person name="Mondo S."/>
            <person name="Pangilinan J."/>
            <person name="Riley R."/>
            <person name="Labutti K."/>
            <person name="Andreopoulos B."/>
            <person name="Lipzen A."/>
            <person name="Chen C."/>
            <person name="Yanf M."/>
            <person name="Daum C."/>
            <person name="Ng V."/>
            <person name="Clum A."/>
            <person name="Steindorff A."/>
            <person name="Ohm R."/>
            <person name="Martin F."/>
            <person name="Silar P."/>
            <person name="Natvig D."/>
            <person name="Lalanne C."/>
            <person name="Gautier V."/>
            <person name="Ament-Velasquez S.L."/>
            <person name="Kruys A."/>
            <person name="Hutchinson M.I."/>
            <person name="Powell A.J."/>
            <person name="Barry K."/>
            <person name="Miller A.N."/>
            <person name="Grigoriev I.V."/>
            <person name="Debuchy R."/>
            <person name="Gladieux P."/>
            <person name="Thoren M.H."/>
            <person name="Johannesson H."/>
        </authorList>
    </citation>
    <scope>NUCLEOTIDE SEQUENCE</scope>
    <source>
        <strain evidence="2">8032-3</strain>
    </source>
</reference>
<name>A0AAJ0FEF7_9PEZI</name>
<protein>
    <submittedName>
        <fullName evidence="2">Uncharacterized protein</fullName>
    </submittedName>
</protein>
<dbReference type="GeneID" id="85305319"/>
<gene>
    <name evidence="2" type="ORF">QBC33DRAFT_144593</name>
</gene>
<evidence type="ECO:0000313" key="2">
    <source>
        <dbReference type="EMBL" id="KAK1765536.1"/>
    </source>
</evidence>
<organism evidence="2 3">
    <name type="scientific">Phialemonium atrogriseum</name>
    <dbReference type="NCBI Taxonomy" id="1093897"/>
    <lineage>
        <taxon>Eukaryota</taxon>
        <taxon>Fungi</taxon>
        <taxon>Dikarya</taxon>
        <taxon>Ascomycota</taxon>
        <taxon>Pezizomycotina</taxon>
        <taxon>Sordariomycetes</taxon>
        <taxon>Sordariomycetidae</taxon>
        <taxon>Cephalothecales</taxon>
        <taxon>Cephalothecaceae</taxon>
        <taxon>Phialemonium</taxon>
    </lineage>
</organism>